<accession>K0ZBV3</accession>
<evidence type="ECO:0000256" key="1">
    <source>
        <dbReference type="SAM" id="MobiDB-lite"/>
    </source>
</evidence>
<evidence type="ECO:0000313" key="3">
    <source>
        <dbReference type="Proteomes" id="UP000003994"/>
    </source>
</evidence>
<dbReference type="AlphaFoldDB" id="K0ZBV3"/>
<dbReference type="EMBL" id="AGWQ01000010">
    <property type="protein sequence ID" value="EJZ84935.1"/>
    <property type="molecule type" value="Genomic_DNA"/>
</dbReference>
<keyword evidence="3" id="KW-1185">Reference proteome</keyword>
<feature type="region of interest" description="Disordered" evidence="1">
    <location>
        <begin position="1"/>
        <end position="34"/>
    </location>
</feature>
<gene>
    <name evidence="2" type="ORF">HMPREF9241_01711</name>
</gene>
<sequence length="34" mass="3768">MANEEALMRQMPEFGDGEPDPHPVVENVGEQEAN</sequence>
<dbReference type="Proteomes" id="UP000003994">
    <property type="component" value="Unassembled WGS sequence"/>
</dbReference>
<comment type="caution">
    <text evidence="2">The sequence shown here is derived from an EMBL/GenBank/DDBJ whole genome shotgun (WGS) entry which is preliminary data.</text>
</comment>
<organism evidence="2 3">
    <name type="scientific">Schaalia turicensis ACS-279-V-Col4</name>
    <dbReference type="NCBI Taxonomy" id="883077"/>
    <lineage>
        <taxon>Bacteria</taxon>
        <taxon>Bacillati</taxon>
        <taxon>Actinomycetota</taxon>
        <taxon>Actinomycetes</taxon>
        <taxon>Actinomycetales</taxon>
        <taxon>Actinomycetaceae</taxon>
        <taxon>Schaalia</taxon>
    </lineage>
</organism>
<protein>
    <submittedName>
        <fullName evidence="2">Uncharacterized protein</fullName>
    </submittedName>
</protein>
<name>K0ZBV3_9ACTO</name>
<dbReference type="HOGENOM" id="CLU_3371573_0_0_11"/>
<dbReference type="STRING" id="883077.HMPREF9241_01711"/>
<proteinExistence type="predicted"/>
<evidence type="ECO:0000313" key="2">
    <source>
        <dbReference type="EMBL" id="EJZ84935.1"/>
    </source>
</evidence>
<reference evidence="2 3" key="1">
    <citation type="submission" date="2012-07" db="EMBL/GenBank/DDBJ databases">
        <title>The Genome Sequence of Actinomyces turicensis ACS-279-V-COL4.</title>
        <authorList>
            <consortium name="The Broad Institute Genome Sequencing Platform"/>
            <person name="Earl A."/>
            <person name="Ward D."/>
            <person name="Feldgarden M."/>
            <person name="Gevers D."/>
            <person name="Saerens B."/>
            <person name="Vaneechoutte M."/>
            <person name="Walker B."/>
            <person name="Young S.K."/>
            <person name="Zeng Q."/>
            <person name="Gargeya S."/>
            <person name="Fitzgerald M."/>
            <person name="Haas B."/>
            <person name="Abouelleil A."/>
            <person name="Alvarado L."/>
            <person name="Arachchi H.M."/>
            <person name="Berlin A."/>
            <person name="Chapman S.B."/>
            <person name="Goldberg J."/>
            <person name="Griggs A."/>
            <person name="Gujja S."/>
            <person name="Hansen M."/>
            <person name="Howarth C."/>
            <person name="Imamovic A."/>
            <person name="Larimer J."/>
            <person name="McCowen C."/>
            <person name="Montmayeur A."/>
            <person name="Murphy C."/>
            <person name="Neiman D."/>
            <person name="Pearson M."/>
            <person name="Priest M."/>
            <person name="Roberts A."/>
            <person name="Saif S."/>
            <person name="Shea T."/>
            <person name="Sisk P."/>
            <person name="Sykes S."/>
            <person name="Wortman J."/>
            <person name="Nusbaum C."/>
            <person name="Birren B."/>
        </authorList>
    </citation>
    <scope>NUCLEOTIDE SEQUENCE [LARGE SCALE GENOMIC DNA]</scope>
    <source>
        <strain evidence="2 3">ACS-279-V-Col4</strain>
    </source>
</reference>